<dbReference type="EMBL" id="RPFJ01000005">
    <property type="protein sequence ID" value="RPD99067.1"/>
    <property type="molecule type" value="Genomic_DNA"/>
</dbReference>
<evidence type="ECO:0000313" key="3">
    <source>
        <dbReference type="Proteomes" id="UP000270856"/>
    </source>
</evidence>
<feature type="chain" id="PRO_5018008558" description="T9SS C-terminal target domain-containing protein" evidence="1">
    <location>
        <begin position="23"/>
        <end position="194"/>
    </location>
</feature>
<evidence type="ECO:0000256" key="1">
    <source>
        <dbReference type="SAM" id="SignalP"/>
    </source>
</evidence>
<proteinExistence type="predicted"/>
<dbReference type="Proteomes" id="UP000270856">
    <property type="component" value="Unassembled WGS sequence"/>
</dbReference>
<feature type="signal peptide" evidence="1">
    <location>
        <begin position="1"/>
        <end position="22"/>
    </location>
</feature>
<sequence length="194" mass="22337">MKKIIKNNILIIALFSTIFSYANDFTYSNNDKGGVTQVTFKNVNEGNILSIKDINGFVLYKETIKSYGKYSKNFDLSALPDGDYLFEMEKEFEIKIIPFKVNLKKVDFNKELESVIFKPVVIVENGFVKVQQSLLNKEPLAVNIYYENGQLVHSNKFENTEILSKSYDFSSSVKGNYRIEFSNGNRTFVKEIKI</sequence>
<protein>
    <recommendedName>
        <fullName evidence="4">T9SS C-terminal target domain-containing protein</fullName>
    </recommendedName>
</protein>
<comment type="caution">
    <text evidence="2">The sequence shown here is derived from an EMBL/GenBank/DDBJ whole genome shotgun (WGS) entry which is preliminary data.</text>
</comment>
<organism evidence="2 3">
    <name type="scientific">Aureibaculum marinum</name>
    <dbReference type="NCBI Taxonomy" id="2487930"/>
    <lineage>
        <taxon>Bacteria</taxon>
        <taxon>Pseudomonadati</taxon>
        <taxon>Bacteroidota</taxon>
        <taxon>Flavobacteriia</taxon>
        <taxon>Flavobacteriales</taxon>
        <taxon>Flavobacteriaceae</taxon>
        <taxon>Aureibaculum</taxon>
    </lineage>
</organism>
<gene>
    <name evidence="2" type="ORF">EGM88_04240</name>
</gene>
<evidence type="ECO:0000313" key="2">
    <source>
        <dbReference type="EMBL" id="RPD99067.1"/>
    </source>
</evidence>
<keyword evidence="3" id="KW-1185">Reference proteome</keyword>
<dbReference type="RefSeq" id="WP_123896733.1">
    <property type="nucleotide sequence ID" value="NZ_RPFJ01000005.1"/>
</dbReference>
<reference evidence="2 3" key="1">
    <citation type="submission" date="2018-11" db="EMBL/GenBank/DDBJ databases">
        <title>Aureibaculum marinum gen. nov., sp. nov., a member of the family Flavobacteriaceae isolated from the Bohai Sea.</title>
        <authorList>
            <person name="Ji X."/>
        </authorList>
    </citation>
    <scope>NUCLEOTIDE SEQUENCE [LARGE SCALE GENOMIC DNA]</scope>
    <source>
        <strain evidence="2 3">BH-SD17</strain>
    </source>
</reference>
<evidence type="ECO:0008006" key="4">
    <source>
        <dbReference type="Google" id="ProtNLM"/>
    </source>
</evidence>
<accession>A0A3N4NWG1</accession>
<dbReference type="AlphaFoldDB" id="A0A3N4NWG1"/>
<dbReference type="OrthoDB" id="1122048at2"/>
<name>A0A3N4NWG1_9FLAO</name>
<keyword evidence="1" id="KW-0732">Signal</keyword>